<dbReference type="Gene3D" id="3.40.50.880">
    <property type="match status" value="1"/>
</dbReference>
<comment type="caution">
    <text evidence="2">The sequence shown here is derived from an EMBL/GenBank/DDBJ whole genome shotgun (WGS) entry which is preliminary data.</text>
</comment>
<keyword evidence="3" id="KW-1185">Reference proteome</keyword>
<dbReference type="InterPro" id="IPR029010">
    <property type="entry name" value="ThuA-like"/>
</dbReference>
<dbReference type="Pfam" id="PF06283">
    <property type="entry name" value="ThuA"/>
    <property type="match status" value="1"/>
</dbReference>
<reference evidence="2 3" key="1">
    <citation type="submission" date="2019-01" db="EMBL/GenBank/DDBJ databases">
        <title>Spirosoma flava sp. nov., a propanil-degrading bacterium isolated from herbicide-contaminated soil.</title>
        <authorList>
            <person name="Zhang L."/>
            <person name="Jiang J.-D."/>
        </authorList>
    </citation>
    <scope>NUCLEOTIDE SEQUENCE [LARGE SCALE GENOMIC DNA]</scope>
    <source>
        <strain evidence="2 3">TY50</strain>
    </source>
</reference>
<dbReference type="EMBL" id="SBLB01000002">
    <property type="protein sequence ID" value="RYC70110.1"/>
    <property type="molecule type" value="Genomic_DNA"/>
</dbReference>
<proteinExistence type="predicted"/>
<sequence>MTTIRVTLLSVTLLLLGVIATVAQSKKPHIVFVIGDEEYRSEESMPMLGQLLHRELGARISLCYPLDDKGVINPNIINNIVGLEALKTADLMVVFARWRELPKEQAKWITDYAESGKPMVGFRTATHTFMYKTDSSMAYLNNYWPATVFGQQWIVHHGHFDDGKNPLTSVYVKPSSNTPILNGFQPFQAYSWLYHVDGGDWKLNGDCVPFLEGKSLKSKHEMEGKLDKFPITQPVAWTKSYTGKRGKTARVFFTTLGHPYDFKDVSMRKLALNGIYWALGLEKRIPQNGVNATFVEPYEPNNSGFGERFKPNRRPLVIKN</sequence>
<dbReference type="InterPro" id="IPR029062">
    <property type="entry name" value="Class_I_gatase-like"/>
</dbReference>
<gene>
    <name evidence="2" type="ORF">EQG79_09575</name>
</gene>
<protein>
    <recommendedName>
        <fullName evidence="1">ThuA-like domain-containing protein</fullName>
    </recommendedName>
</protein>
<evidence type="ECO:0000313" key="2">
    <source>
        <dbReference type="EMBL" id="RYC70110.1"/>
    </source>
</evidence>
<organism evidence="2 3">
    <name type="scientific">Spirosoma sordidisoli</name>
    <dbReference type="NCBI Taxonomy" id="2502893"/>
    <lineage>
        <taxon>Bacteria</taxon>
        <taxon>Pseudomonadati</taxon>
        <taxon>Bacteroidota</taxon>
        <taxon>Cytophagia</taxon>
        <taxon>Cytophagales</taxon>
        <taxon>Cytophagaceae</taxon>
        <taxon>Spirosoma</taxon>
    </lineage>
</organism>
<feature type="domain" description="ThuA-like" evidence="1">
    <location>
        <begin position="84"/>
        <end position="278"/>
    </location>
</feature>
<evidence type="ECO:0000259" key="1">
    <source>
        <dbReference type="Pfam" id="PF06283"/>
    </source>
</evidence>
<name>A0A4Q2UR31_9BACT</name>
<accession>A0A4Q2UR31</accession>
<dbReference type="Proteomes" id="UP000290407">
    <property type="component" value="Unassembled WGS sequence"/>
</dbReference>
<evidence type="ECO:0000313" key="3">
    <source>
        <dbReference type="Proteomes" id="UP000290407"/>
    </source>
</evidence>
<dbReference type="SUPFAM" id="SSF52317">
    <property type="entry name" value="Class I glutamine amidotransferase-like"/>
    <property type="match status" value="1"/>
</dbReference>
<dbReference type="AlphaFoldDB" id="A0A4Q2UR31"/>
<dbReference type="RefSeq" id="WP_129601336.1">
    <property type="nucleotide sequence ID" value="NZ_SBLB01000002.1"/>
</dbReference>